<dbReference type="OrthoDB" id="3801236at2759"/>
<accession>A0A6A5Z5M1</accession>
<reference evidence="1" key="1">
    <citation type="journal article" date="2020" name="Stud. Mycol.">
        <title>101 Dothideomycetes genomes: a test case for predicting lifestyles and emergence of pathogens.</title>
        <authorList>
            <person name="Haridas S."/>
            <person name="Albert R."/>
            <person name="Binder M."/>
            <person name="Bloem J."/>
            <person name="Labutti K."/>
            <person name="Salamov A."/>
            <person name="Andreopoulos B."/>
            <person name="Baker S."/>
            <person name="Barry K."/>
            <person name="Bills G."/>
            <person name="Bluhm B."/>
            <person name="Cannon C."/>
            <person name="Castanera R."/>
            <person name="Culley D."/>
            <person name="Daum C."/>
            <person name="Ezra D."/>
            <person name="Gonzalez J."/>
            <person name="Henrissat B."/>
            <person name="Kuo A."/>
            <person name="Liang C."/>
            <person name="Lipzen A."/>
            <person name="Lutzoni F."/>
            <person name="Magnuson J."/>
            <person name="Mondo S."/>
            <person name="Nolan M."/>
            <person name="Ohm R."/>
            <person name="Pangilinan J."/>
            <person name="Park H.-J."/>
            <person name="Ramirez L."/>
            <person name="Alfaro M."/>
            <person name="Sun H."/>
            <person name="Tritt A."/>
            <person name="Yoshinaga Y."/>
            <person name="Zwiers L.-H."/>
            <person name="Turgeon B."/>
            <person name="Goodwin S."/>
            <person name="Spatafora J."/>
            <person name="Crous P."/>
            <person name="Grigoriev I."/>
        </authorList>
    </citation>
    <scope>NUCLEOTIDE SEQUENCE</scope>
    <source>
        <strain evidence="1">CBS 627.86</strain>
    </source>
</reference>
<name>A0A6A5Z5M1_9PLEO</name>
<keyword evidence="2" id="KW-1185">Reference proteome</keyword>
<sequence>MMVIKPQVGDPLSADFATGWNKLPVELKMQILSYSLTIKKDFTVMPTPRMVYFTEYFRYLRMTTEIAEISKKVFYTENTFRCYYEHLRSPTKQYSFQYPNPTINSFIRHVEVTVSLRGPAKFLRKLADGDYGFAKLQTAKVTLDWKVSCINAPFKFERWSPELKREWGERIKFRCKGELCFANEDYVSWSPPDELRKAGGFFTDHIIFKGS</sequence>
<dbReference type="Proteomes" id="UP000799770">
    <property type="component" value="Unassembled WGS sequence"/>
</dbReference>
<evidence type="ECO:0000313" key="2">
    <source>
        <dbReference type="Proteomes" id="UP000799770"/>
    </source>
</evidence>
<organism evidence="1 2">
    <name type="scientific">Lophiotrema nucula</name>
    <dbReference type="NCBI Taxonomy" id="690887"/>
    <lineage>
        <taxon>Eukaryota</taxon>
        <taxon>Fungi</taxon>
        <taxon>Dikarya</taxon>
        <taxon>Ascomycota</taxon>
        <taxon>Pezizomycotina</taxon>
        <taxon>Dothideomycetes</taxon>
        <taxon>Pleosporomycetidae</taxon>
        <taxon>Pleosporales</taxon>
        <taxon>Lophiotremataceae</taxon>
        <taxon>Lophiotrema</taxon>
    </lineage>
</organism>
<dbReference type="AlphaFoldDB" id="A0A6A5Z5M1"/>
<proteinExistence type="predicted"/>
<gene>
    <name evidence="1" type="ORF">BDV96DRAFT_94708</name>
</gene>
<dbReference type="EMBL" id="ML977325">
    <property type="protein sequence ID" value="KAF2114313.1"/>
    <property type="molecule type" value="Genomic_DNA"/>
</dbReference>
<evidence type="ECO:0000313" key="1">
    <source>
        <dbReference type="EMBL" id="KAF2114313.1"/>
    </source>
</evidence>
<protein>
    <submittedName>
        <fullName evidence="1">Uncharacterized protein</fullName>
    </submittedName>
</protein>